<reference evidence="2" key="1">
    <citation type="journal article" date="2017" name="Nat. Ecol. Evol.">
        <title>Genome expansion and lineage-specific genetic innovations in the forest pathogenic fungi Armillaria.</title>
        <authorList>
            <person name="Sipos G."/>
            <person name="Prasanna A.N."/>
            <person name="Walter M.C."/>
            <person name="O'Connor E."/>
            <person name="Balint B."/>
            <person name="Krizsan K."/>
            <person name="Kiss B."/>
            <person name="Hess J."/>
            <person name="Varga T."/>
            <person name="Slot J."/>
            <person name="Riley R."/>
            <person name="Boka B."/>
            <person name="Rigling D."/>
            <person name="Barry K."/>
            <person name="Lee J."/>
            <person name="Mihaltcheva S."/>
            <person name="LaButti K."/>
            <person name="Lipzen A."/>
            <person name="Waldron R."/>
            <person name="Moloney N.M."/>
            <person name="Sperisen C."/>
            <person name="Kredics L."/>
            <person name="Vagvoelgyi C."/>
            <person name="Patrignani A."/>
            <person name="Fitzpatrick D."/>
            <person name="Nagy I."/>
            <person name="Doyle S."/>
            <person name="Anderson J.B."/>
            <person name="Grigoriev I.V."/>
            <person name="Gueldener U."/>
            <person name="Muensterkoetter M."/>
            <person name="Nagy L.G."/>
        </authorList>
    </citation>
    <scope>NUCLEOTIDE SEQUENCE [LARGE SCALE GENOMIC DNA]</scope>
    <source>
        <strain evidence="2">28-4</strain>
    </source>
</reference>
<accession>A0A2H3BE79</accession>
<organism evidence="1 2">
    <name type="scientific">Armillaria solidipes</name>
    <dbReference type="NCBI Taxonomy" id="1076256"/>
    <lineage>
        <taxon>Eukaryota</taxon>
        <taxon>Fungi</taxon>
        <taxon>Dikarya</taxon>
        <taxon>Basidiomycota</taxon>
        <taxon>Agaricomycotina</taxon>
        <taxon>Agaricomycetes</taxon>
        <taxon>Agaricomycetidae</taxon>
        <taxon>Agaricales</taxon>
        <taxon>Marasmiineae</taxon>
        <taxon>Physalacriaceae</taxon>
        <taxon>Armillaria</taxon>
    </lineage>
</organism>
<keyword evidence="2" id="KW-1185">Reference proteome</keyword>
<name>A0A2H3BE79_9AGAR</name>
<evidence type="ECO:0000313" key="2">
    <source>
        <dbReference type="Proteomes" id="UP000218334"/>
    </source>
</evidence>
<dbReference type="Proteomes" id="UP000218334">
    <property type="component" value="Unassembled WGS sequence"/>
</dbReference>
<dbReference type="AlphaFoldDB" id="A0A2H3BE79"/>
<sequence>MAEAIAAYAGKNEILINSHHLPPLQDITFHAIAMVGTSPIFYKLTITTDLSNAVQQGTYPQAETRVLRVEILTCLEVFKQFLGN</sequence>
<protein>
    <submittedName>
        <fullName evidence="1">Uncharacterized protein</fullName>
    </submittedName>
</protein>
<proteinExistence type="predicted"/>
<evidence type="ECO:0000313" key="1">
    <source>
        <dbReference type="EMBL" id="PBK69159.1"/>
    </source>
</evidence>
<dbReference type="EMBL" id="KZ293430">
    <property type="protein sequence ID" value="PBK69159.1"/>
    <property type="molecule type" value="Genomic_DNA"/>
</dbReference>
<gene>
    <name evidence="1" type="ORF">ARMSODRAFT_1019149</name>
</gene>